<proteinExistence type="predicted"/>
<evidence type="ECO:0000313" key="1">
    <source>
        <dbReference type="EMBL" id="MBW0471424.1"/>
    </source>
</evidence>
<comment type="caution">
    <text evidence="1">The sequence shown here is derived from an EMBL/GenBank/DDBJ whole genome shotgun (WGS) entry which is preliminary data.</text>
</comment>
<dbReference type="AlphaFoldDB" id="A0A9Q3BTX8"/>
<name>A0A9Q3BTX8_9BASI</name>
<organism evidence="1 2">
    <name type="scientific">Austropuccinia psidii MF-1</name>
    <dbReference type="NCBI Taxonomy" id="1389203"/>
    <lineage>
        <taxon>Eukaryota</taxon>
        <taxon>Fungi</taxon>
        <taxon>Dikarya</taxon>
        <taxon>Basidiomycota</taxon>
        <taxon>Pucciniomycotina</taxon>
        <taxon>Pucciniomycetes</taxon>
        <taxon>Pucciniales</taxon>
        <taxon>Sphaerophragmiaceae</taxon>
        <taxon>Austropuccinia</taxon>
    </lineage>
</organism>
<dbReference type="OrthoDB" id="3226942at2759"/>
<keyword evidence="2" id="KW-1185">Reference proteome</keyword>
<protein>
    <recommendedName>
        <fullName evidence="3">HAT C-terminal dimerisation domain-containing protein</fullName>
    </recommendedName>
</protein>
<accession>A0A9Q3BTX8</accession>
<gene>
    <name evidence="1" type="ORF">O181_011139</name>
</gene>
<evidence type="ECO:0000313" key="2">
    <source>
        <dbReference type="Proteomes" id="UP000765509"/>
    </source>
</evidence>
<sequence>MNITLMILVLDNHFQYYEEASELLIPQINCYYSVFPTKARDYWLGLPDNPQCSILKKLAITISEIVPNAAGIEGLFPVMSAIKTKYQNPMLPATLKMISQIRLHLNQKQPQKSKNQPKNDESSAKSEYDFMCGYNIFSSPFELEKFEDRVFDQADMQLTSHQDAFIETMFDFHSWEQANQMVATPQNPPHPAGDALN</sequence>
<dbReference type="Proteomes" id="UP000765509">
    <property type="component" value="Unassembled WGS sequence"/>
</dbReference>
<dbReference type="EMBL" id="AVOT02002757">
    <property type="protein sequence ID" value="MBW0471424.1"/>
    <property type="molecule type" value="Genomic_DNA"/>
</dbReference>
<evidence type="ECO:0008006" key="3">
    <source>
        <dbReference type="Google" id="ProtNLM"/>
    </source>
</evidence>
<reference evidence="1" key="1">
    <citation type="submission" date="2021-03" db="EMBL/GenBank/DDBJ databases">
        <title>Draft genome sequence of rust myrtle Austropuccinia psidii MF-1, a brazilian biotype.</title>
        <authorList>
            <person name="Quecine M.C."/>
            <person name="Pachon D.M.R."/>
            <person name="Bonatelli M.L."/>
            <person name="Correr F.H."/>
            <person name="Franceschini L.M."/>
            <person name="Leite T.F."/>
            <person name="Margarido G.R.A."/>
            <person name="Almeida C.A."/>
            <person name="Ferrarezi J.A."/>
            <person name="Labate C.A."/>
        </authorList>
    </citation>
    <scope>NUCLEOTIDE SEQUENCE</scope>
    <source>
        <strain evidence="1">MF-1</strain>
    </source>
</reference>